<reference evidence="2" key="2">
    <citation type="submission" date="2025-08" db="UniProtKB">
        <authorList>
            <consortium name="Ensembl"/>
        </authorList>
    </citation>
    <scope>IDENTIFICATION</scope>
</reference>
<dbReference type="AlphaFoldDB" id="A0A667YB21"/>
<dbReference type="InParanoid" id="A0A667YB21"/>
<evidence type="ECO:0000313" key="2">
    <source>
        <dbReference type="Ensembl" id="ENSMMDP00005024807.1"/>
    </source>
</evidence>
<feature type="compositionally biased region" description="Polar residues" evidence="1">
    <location>
        <begin position="7"/>
        <end position="23"/>
    </location>
</feature>
<keyword evidence="3" id="KW-1185">Reference proteome</keyword>
<proteinExistence type="predicted"/>
<name>A0A667YB21_9TELE</name>
<dbReference type="Proteomes" id="UP000472263">
    <property type="component" value="Chromosome 9"/>
</dbReference>
<reference evidence="2" key="3">
    <citation type="submission" date="2025-09" db="UniProtKB">
        <authorList>
            <consortium name="Ensembl"/>
        </authorList>
    </citation>
    <scope>IDENTIFICATION</scope>
</reference>
<dbReference type="Ensembl" id="ENSMMDT00005025336.1">
    <property type="protein sequence ID" value="ENSMMDP00005024807.1"/>
    <property type="gene ID" value="ENSMMDG00005011904.1"/>
</dbReference>
<evidence type="ECO:0000256" key="1">
    <source>
        <dbReference type="SAM" id="MobiDB-lite"/>
    </source>
</evidence>
<organism evidence="2 3">
    <name type="scientific">Myripristis murdjan</name>
    <name type="common">pinecone soldierfish</name>
    <dbReference type="NCBI Taxonomy" id="586833"/>
    <lineage>
        <taxon>Eukaryota</taxon>
        <taxon>Metazoa</taxon>
        <taxon>Chordata</taxon>
        <taxon>Craniata</taxon>
        <taxon>Vertebrata</taxon>
        <taxon>Euteleostomi</taxon>
        <taxon>Actinopterygii</taxon>
        <taxon>Neopterygii</taxon>
        <taxon>Teleostei</taxon>
        <taxon>Neoteleostei</taxon>
        <taxon>Acanthomorphata</taxon>
        <taxon>Holocentriformes</taxon>
        <taxon>Holocentridae</taxon>
        <taxon>Myripristis</taxon>
    </lineage>
</organism>
<reference evidence="2" key="1">
    <citation type="submission" date="2019-06" db="EMBL/GenBank/DDBJ databases">
        <authorList>
            <consortium name="Wellcome Sanger Institute Data Sharing"/>
        </authorList>
    </citation>
    <scope>NUCLEOTIDE SEQUENCE [LARGE SCALE GENOMIC DNA]</scope>
</reference>
<sequence>MHHGWKQLQQRASEIQEQTDSQRGALQTYMDQQSCVLLQKNNLLSQLQTQLDQTCSEVLRWVPGTVLCVRVIRARNRGRGGCDC</sequence>
<protein>
    <submittedName>
        <fullName evidence="2">Uncharacterized protein</fullName>
    </submittedName>
</protein>
<feature type="region of interest" description="Disordered" evidence="1">
    <location>
        <begin position="1"/>
        <end position="23"/>
    </location>
</feature>
<accession>A0A667YB21</accession>
<evidence type="ECO:0000313" key="3">
    <source>
        <dbReference type="Proteomes" id="UP000472263"/>
    </source>
</evidence>